<reference evidence="2 3" key="1">
    <citation type="submission" date="2023-03" db="EMBL/GenBank/DDBJ databases">
        <title>Bacillus Genome Sequencing.</title>
        <authorList>
            <person name="Dunlap C."/>
        </authorList>
    </citation>
    <scope>NUCLEOTIDE SEQUENCE [LARGE SCALE GENOMIC DNA]</scope>
    <source>
        <strain evidence="2 3">B-4107</strain>
    </source>
</reference>
<evidence type="ECO:0000256" key="1">
    <source>
        <dbReference type="SAM" id="MobiDB-lite"/>
    </source>
</evidence>
<accession>A0ABU6NMR0</accession>
<dbReference type="EMBL" id="JAROAS010000036">
    <property type="protein sequence ID" value="MED4129477.1"/>
    <property type="molecule type" value="Genomic_DNA"/>
</dbReference>
<sequence>MMKREEFKKLHRWINSEVWRGDPEALEALSHIKGIGDYKSKKKSGGRNHYFEKPEQYKK</sequence>
<evidence type="ECO:0000313" key="2">
    <source>
        <dbReference type="EMBL" id="MED4129477.1"/>
    </source>
</evidence>
<proteinExistence type="predicted"/>
<keyword evidence="3" id="KW-1185">Reference proteome</keyword>
<feature type="region of interest" description="Disordered" evidence="1">
    <location>
        <begin position="37"/>
        <end position="59"/>
    </location>
</feature>
<name>A0ABU6NMR0_9BACI</name>
<feature type="compositionally biased region" description="Basic and acidic residues" evidence="1">
    <location>
        <begin position="49"/>
        <end position="59"/>
    </location>
</feature>
<dbReference type="Proteomes" id="UP001341820">
    <property type="component" value="Unassembled WGS sequence"/>
</dbReference>
<organism evidence="2 3">
    <name type="scientific">Shouchella miscanthi</name>
    <dbReference type="NCBI Taxonomy" id="2598861"/>
    <lineage>
        <taxon>Bacteria</taxon>
        <taxon>Bacillati</taxon>
        <taxon>Bacillota</taxon>
        <taxon>Bacilli</taxon>
        <taxon>Bacillales</taxon>
        <taxon>Bacillaceae</taxon>
        <taxon>Shouchella</taxon>
    </lineage>
</organism>
<gene>
    <name evidence="2" type="ORF">P5F74_15185</name>
</gene>
<comment type="caution">
    <text evidence="2">The sequence shown here is derived from an EMBL/GenBank/DDBJ whole genome shotgun (WGS) entry which is preliminary data.</text>
</comment>
<evidence type="ECO:0000313" key="3">
    <source>
        <dbReference type="Proteomes" id="UP001341820"/>
    </source>
</evidence>
<dbReference type="RefSeq" id="WP_328238135.1">
    <property type="nucleotide sequence ID" value="NZ_JAROAS010000036.1"/>
</dbReference>
<protein>
    <submittedName>
        <fullName evidence="2">Uncharacterized protein</fullName>
    </submittedName>
</protein>